<dbReference type="AlphaFoldDB" id="L0A8U6"/>
<proteinExistence type="predicted"/>
<gene>
    <name evidence="1" type="ordered locus">Calag_0543</name>
</gene>
<dbReference type="KEGG" id="clg:Calag_0543"/>
<dbReference type="Proteomes" id="UP000010469">
    <property type="component" value="Chromosome"/>
</dbReference>
<dbReference type="STRING" id="1056495.Calag_0543"/>
<evidence type="ECO:0008006" key="3">
    <source>
        <dbReference type="Google" id="ProtNLM"/>
    </source>
</evidence>
<keyword evidence="2" id="KW-1185">Reference proteome</keyword>
<dbReference type="GeneID" id="14211803"/>
<sequence length="131" mass="14724">MKLGILAIIAGLILIGLAVYPLYEFISGFTQHPLNITETQTTCNGTPGLLFNIKYNNEIEIYNASILLKLKYFNGSTSNNILFTGNLIPNETINKCIPIYYFENATKYEFTFAGKIANMYFFNLTEVNNVG</sequence>
<name>L0A8U6_CALLD</name>
<evidence type="ECO:0000313" key="2">
    <source>
        <dbReference type="Proteomes" id="UP000010469"/>
    </source>
</evidence>
<accession>L0A8U6</accession>
<dbReference type="HOGENOM" id="CLU_1922668_0_0_2"/>
<organism evidence="1 2">
    <name type="scientific">Caldisphaera lagunensis (strain DSM 15908 / JCM 11604 / ANMR 0165 / IC-154)</name>
    <dbReference type="NCBI Taxonomy" id="1056495"/>
    <lineage>
        <taxon>Archaea</taxon>
        <taxon>Thermoproteota</taxon>
        <taxon>Thermoprotei</taxon>
        <taxon>Acidilobales</taxon>
        <taxon>Caldisphaeraceae</taxon>
        <taxon>Caldisphaera</taxon>
    </lineage>
</organism>
<evidence type="ECO:0000313" key="1">
    <source>
        <dbReference type="EMBL" id="AFZ70303.1"/>
    </source>
</evidence>
<dbReference type="EMBL" id="CP003378">
    <property type="protein sequence ID" value="AFZ70303.1"/>
    <property type="molecule type" value="Genomic_DNA"/>
</dbReference>
<dbReference type="RefSeq" id="WP_015232201.1">
    <property type="nucleotide sequence ID" value="NC_019791.1"/>
</dbReference>
<protein>
    <recommendedName>
        <fullName evidence="3">Archaeal flagellin-like protein</fullName>
    </recommendedName>
</protein>
<reference evidence="2" key="1">
    <citation type="submission" date="2012-03" db="EMBL/GenBank/DDBJ databases">
        <title>Complete genome of Caldisphaera lagunensis DSM 15908.</title>
        <authorList>
            <person name="Lucas S."/>
            <person name="Copeland A."/>
            <person name="Lapidus A."/>
            <person name="Glavina del Rio T."/>
            <person name="Dalin E."/>
            <person name="Tice H."/>
            <person name="Bruce D."/>
            <person name="Goodwin L."/>
            <person name="Pitluck S."/>
            <person name="Peters L."/>
            <person name="Mikhailova N."/>
            <person name="Teshima H."/>
            <person name="Kyrpides N."/>
            <person name="Mavromatis K."/>
            <person name="Ivanova N."/>
            <person name="Brettin T."/>
            <person name="Detter J.C."/>
            <person name="Han C."/>
            <person name="Larimer F."/>
            <person name="Land M."/>
            <person name="Hauser L."/>
            <person name="Markowitz V."/>
            <person name="Cheng J.-F."/>
            <person name="Hugenholtz P."/>
            <person name="Woyke T."/>
            <person name="Wu D."/>
            <person name="Spring S."/>
            <person name="Schroeder M."/>
            <person name="Brambilla E."/>
            <person name="Klenk H.-P."/>
            <person name="Eisen J.A."/>
        </authorList>
    </citation>
    <scope>NUCLEOTIDE SEQUENCE [LARGE SCALE GENOMIC DNA]</scope>
    <source>
        <strain evidence="2">DSM 15908 / JCM 11604 / IC-154</strain>
    </source>
</reference>
<dbReference type="InParanoid" id="L0A8U6"/>